<dbReference type="AlphaFoldDB" id="A0A512MFB9"/>
<organism evidence="6 7">
    <name type="scientific">Brevifollis gellanilyticus</name>
    <dbReference type="NCBI Taxonomy" id="748831"/>
    <lineage>
        <taxon>Bacteria</taxon>
        <taxon>Pseudomonadati</taxon>
        <taxon>Verrucomicrobiota</taxon>
        <taxon>Verrucomicrobiia</taxon>
        <taxon>Verrucomicrobiales</taxon>
        <taxon>Verrucomicrobiaceae</taxon>
    </lineage>
</organism>
<gene>
    <name evidence="6" type="ORF">BGE01nite_47030</name>
</gene>
<evidence type="ECO:0000256" key="5">
    <source>
        <dbReference type="SAM" id="Phobius"/>
    </source>
</evidence>
<feature type="transmembrane region" description="Helical" evidence="5">
    <location>
        <begin position="49"/>
        <end position="82"/>
    </location>
</feature>
<evidence type="ECO:0000256" key="1">
    <source>
        <dbReference type="ARBA" id="ARBA00004141"/>
    </source>
</evidence>
<dbReference type="Proteomes" id="UP000321577">
    <property type="component" value="Unassembled WGS sequence"/>
</dbReference>
<feature type="transmembrane region" description="Helical" evidence="5">
    <location>
        <begin position="7"/>
        <end position="29"/>
    </location>
</feature>
<evidence type="ECO:0000256" key="2">
    <source>
        <dbReference type="ARBA" id="ARBA00022692"/>
    </source>
</evidence>
<keyword evidence="6" id="KW-0808">Transferase</keyword>
<comment type="caution">
    <text evidence="6">The sequence shown here is derived from an EMBL/GenBank/DDBJ whole genome shotgun (WGS) entry which is preliminary data.</text>
</comment>
<evidence type="ECO:0000313" key="6">
    <source>
        <dbReference type="EMBL" id="GEP45412.1"/>
    </source>
</evidence>
<evidence type="ECO:0000256" key="3">
    <source>
        <dbReference type="ARBA" id="ARBA00022989"/>
    </source>
</evidence>
<keyword evidence="3 5" id="KW-1133">Transmembrane helix</keyword>
<keyword evidence="7" id="KW-1185">Reference proteome</keyword>
<dbReference type="InterPro" id="IPR019109">
    <property type="entry name" value="MamF_MmsF"/>
</dbReference>
<protein>
    <submittedName>
        <fullName evidence="6">Orotate phosphoribosyltransferase</fullName>
    </submittedName>
</protein>
<reference evidence="6 7" key="1">
    <citation type="submission" date="2019-07" db="EMBL/GenBank/DDBJ databases">
        <title>Whole genome shotgun sequence of Brevifollis gellanilyticus NBRC 108608.</title>
        <authorList>
            <person name="Hosoyama A."/>
            <person name="Uohara A."/>
            <person name="Ohji S."/>
            <person name="Ichikawa N."/>
        </authorList>
    </citation>
    <scope>NUCLEOTIDE SEQUENCE [LARGE SCALE GENOMIC DNA]</scope>
    <source>
        <strain evidence="6 7">NBRC 108608</strain>
    </source>
</reference>
<keyword evidence="2 5" id="KW-0812">Transmembrane</keyword>
<proteinExistence type="predicted"/>
<keyword evidence="6" id="KW-0328">Glycosyltransferase</keyword>
<dbReference type="GO" id="GO:0016757">
    <property type="term" value="F:glycosyltransferase activity"/>
    <property type="evidence" value="ECO:0007669"/>
    <property type="project" value="UniProtKB-KW"/>
</dbReference>
<comment type="subcellular location">
    <subcellularLocation>
        <location evidence="1">Membrane</location>
        <topology evidence="1">Multi-pass membrane protein</topology>
    </subcellularLocation>
</comment>
<dbReference type="Pfam" id="PF09685">
    <property type="entry name" value="MamF_MmsF"/>
    <property type="match status" value="1"/>
</dbReference>
<dbReference type="EMBL" id="BKAG01000049">
    <property type="protein sequence ID" value="GEP45412.1"/>
    <property type="molecule type" value="Genomic_DNA"/>
</dbReference>
<accession>A0A512MFB9</accession>
<evidence type="ECO:0000256" key="4">
    <source>
        <dbReference type="ARBA" id="ARBA00023136"/>
    </source>
</evidence>
<sequence length="105" mass="11632">MAMICHLLFFAGFIIPFGNVLGPLVLWLIKKDTMPFVDDQGKEVLNFQITLVIVGAICFITSFLILPLLVGLAVFIAAVVFAIIGTIKSNEGVAYRYPYILRLIK</sequence>
<keyword evidence="4 5" id="KW-0472">Membrane</keyword>
<name>A0A512MFB9_9BACT</name>
<evidence type="ECO:0000313" key="7">
    <source>
        <dbReference type="Proteomes" id="UP000321577"/>
    </source>
</evidence>